<feature type="binding site" evidence="4">
    <location>
        <position position="114"/>
    </location>
    <ligand>
        <name>FAD</name>
        <dbReference type="ChEBI" id="CHEBI:57692"/>
    </ligand>
</feature>
<dbReference type="OrthoDB" id="413885at2759"/>
<dbReference type="InterPro" id="IPR003953">
    <property type="entry name" value="FAD-dep_OxRdtase_2_FAD-bd"/>
</dbReference>
<sequence length="625" mass="65091">MRPMHPLVAGLVCGCAWTVASQNAVYDVVVIGSGPGGLVAAEYLSRDPTISVLVLEAGPPSLQASGGTDVAQEAAGTGLTRFDIPGEYTDVAFQPANTYRPDWIASPKTYVGMVVGGSSSLNGMLFFYPPDAYVAETSWPNSVADVNGGFTEIQKHFTWTDTPSTDKKRYLQDAYNILATAFSSGGYAEVDNINTSRNAKTKTFGHPPFAIQDGMRASPAKTFYSNMKARPNVKVLTMALVDHIVHTAGQASGVTYTVQGHTTTTAALSRRGAVILAAGALSTPKVLIQSGIGPASQLAIAAAQSFRGVPTDKAMWVVNDNVGRHLFDTTGVQASFSHPNMTAFFHGGAGAAVVGQYLTSKSGPYASPDPVFVGYDSAVVRGRTYQFQVTGFCHGFNGAGAHDFGIAVYLNNPLSRDAVGFTPDGRWHGDLNQSGYFSAPGDAEALSTYVASVVGMFEAQGVGRVAPTAADDVKAWVLQHKGGTNHYGGSCYTSVDATDANRCADATFKVVGTANVFVADASLMKEGTVNPYGFVMYAGHQAGVNVQAFLTSSTASTAPQPTTTSVGSTGPLNATTESPTATSVDGSASPKTPSPATTTATVRSASPLHAMSCWAFLIGLVGLLW</sequence>
<keyword evidence="2" id="KW-0285">Flavoprotein</keyword>
<dbReference type="Pfam" id="PF00732">
    <property type="entry name" value="GMC_oxred_N"/>
    <property type="match status" value="1"/>
</dbReference>
<feature type="chain" id="PRO_5033827171" evidence="6">
    <location>
        <begin position="22"/>
        <end position="625"/>
    </location>
</feature>
<gene>
    <name evidence="9" type="primary">Aste57867_13712</name>
    <name evidence="8" type="ORF">As57867_013662</name>
    <name evidence="9" type="ORF">ASTE57867_13712</name>
</gene>
<reference evidence="8" key="2">
    <citation type="submission" date="2019-06" db="EMBL/GenBank/DDBJ databases">
        <title>Genomics analysis of Aphanomyces spp. identifies a new class of oomycete effector associated with host adaptation.</title>
        <authorList>
            <person name="Gaulin E."/>
        </authorList>
    </citation>
    <scope>NUCLEOTIDE SEQUENCE</scope>
    <source>
        <strain evidence="8">CBS 578.67</strain>
    </source>
</reference>
<evidence type="ECO:0000256" key="2">
    <source>
        <dbReference type="ARBA" id="ARBA00022630"/>
    </source>
</evidence>
<evidence type="ECO:0000259" key="7">
    <source>
        <dbReference type="PROSITE" id="PS00624"/>
    </source>
</evidence>
<keyword evidence="4" id="KW-0274">FAD</keyword>
<dbReference type="EMBL" id="CAADRA010005499">
    <property type="protein sequence ID" value="VFT90545.1"/>
    <property type="molecule type" value="Genomic_DNA"/>
</dbReference>
<feature type="domain" description="Glucose-methanol-choline oxidoreductase N-terminal" evidence="7">
    <location>
        <begin position="279"/>
        <end position="293"/>
    </location>
</feature>
<keyword evidence="10" id="KW-1185">Reference proteome</keyword>
<dbReference type="PIRSF" id="PIRSF000137">
    <property type="entry name" value="Alcohol_oxidase"/>
    <property type="match status" value="1"/>
</dbReference>
<dbReference type="PROSITE" id="PS51257">
    <property type="entry name" value="PROKAR_LIPOPROTEIN"/>
    <property type="match status" value="1"/>
</dbReference>
<dbReference type="EMBL" id="VJMH01005478">
    <property type="protein sequence ID" value="KAF0695469.1"/>
    <property type="molecule type" value="Genomic_DNA"/>
</dbReference>
<dbReference type="SUPFAM" id="SSF51905">
    <property type="entry name" value="FAD/NAD(P)-binding domain"/>
    <property type="match status" value="1"/>
</dbReference>
<dbReference type="Gene3D" id="3.50.50.60">
    <property type="entry name" value="FAD/NAD(P)-binding domain"/>
    <property type="match status" value="1"/>
</dbReference>
<dbReference type="InterPro" id="IPR053208">
    <property type="entry name" value="GMC_Oxidoreductase_CD"/>
</dbReference>
<feature type="signal peptide" evidence="6">
    <location>
        <begin position="1"/>
        <end position="21"/>
    </location>
</feature>
<feature type="region of interest" description="Disordered" evidence="5">
    <location>
        <begin position="555"/>
        <end position="600"/>
    </location>
</feature>
<accession>A0A485KYU1</accession>
<keyword evidence="6" id="KW-0732">Signal</keyword>
<protein>
    <submittedName>
        <fullName evidence="9">Aste57867_13712 protein</fullName>
    </submittedName>
</protein>
<dbReference type="PANTHER" id="PTHR47190">
    <property type="entry name" value="DEHYDROGENASE, PUTATIVE-RELATED"/>
    <property type="match status" value="1"/>
</dbReference>
<dbReference type="PANTHER" id="PTHR47190:SF2">
    <property type="entry name" value="CELLOBIOSE DEHYDROGENASE (AFU_ORTHOLOGUE AFUA_2G17620)"/>
    <property type="match status" value="1"/>
</dbReference>
<dbReference type="PROSITE" id="PS00624">
    <property type="entry name" value="GMC_OXRED_2"/>
    <property type="match status" value="1"/>
</dbReference>
<dbReference type="Pfam" id="PF05199">
    <property type="entry name" value="GMC_oxred_C"/>
    <property type="match status" value="1"/>
</dbReference>
<evidence type="ECO:0000256" key="3">
    <source>
        <dbReference type="ARBA" id="ARBA00023002"/>
    </source>
</evidence>
<dbReference type="InterPro" id="IPR000172">
    <property type="entry name" value="GMC_OxRdtase_N"/>
</dbReference>
<reference evidence="9 10" key="1">
    <citation type="submission" date="2019-03" db="EMBL/GenBank/DDBJ databases">
        <authorList>
            <person name="Gaulin E."/>
            <person name="Dumas B."/>
        </authorList>
    </citation>
    <scope>NUCLEOTIDE SEQUENCE [LARGE SCALE GENOMIC DNA]</scope>
    <source>
        <strain evidence="9">CBS 568.67</strain>
    </source>
</reference>
<dbReference type="Proteomes" id="UP000332933">
    <property type="component" value="Unassembled WGS sequence"/>
</dbReference>
<evidence type="ECO:0000256" key="6">
    <source>
        <dbReference type="SAM" id="SignalP"/>
    </source>
</evidence>
<dbReference type="InterPro" id="IPR012132">
    <property type="entry name" value="GMC_OxRdtase"/>
</dbReference>
<proteinExistence type="inferred from homology"/>
<name>A0A485KYU1_9STRA</name>
<dbReference type="AlphaFoldDB" id="A0A485KYU1"/>
<evidence type="ECO:0000313" key="10">
    <source>
        <dbReference type="Proteomes" id="UP000332933"/>
    </source>
</evidence>
<keyword evidence="3" id="KW-0560">Oxidoreductase</keyword>
<feature type="binding site" evidence="4">
    <location>
        <position position="241"/>
    </location>
    <ligand>
        <name>FAD</name>
        <dbReference type="ChEBI" id="CHEBI:57692"/>
    </ligand>
</feature>
<dbReference type="InterPro" id="IPR007867">
    <property type="entry name" value="GMC_OxRtase_C"/>
</dbReference>
<dbReference type="PRINTS" id="PR00368">
    <property type="entry name" value="FADPNR"/>
</dbReference>
<dbReference type="Pfam" id="PF00890">
    <property type="entry name" value="FAD_binding_2"/>
    <property type="match status" value="1"/>
</dbReference>
<dbReference type="InterPro" id="IPR036188">
    <property type="entry name" value="FAD/NAD-bd_sf"/>
</dbReference>
<comment type="similarity">
    <text evidence="1">Belongs to the GMC oxidoreductase family.</text>
</comment>
<dbReference type="GO" id="GO:0050660">
    <property type="term" value="F:flavin adenine dinucleotide binding"/>
    <property type="evidence" value="ECO:0007669"/>
    <property type="project" value="InterPro"/>
</dbReference>
<dbReference type="SUPFAM" id="SSF54373">
    <property type="entry name" value="FAD-linked reductases, C-terminal domain"/>
    <property type="match status" value="1"/>
</dbReference>
<evidence type="ECO:0000313" key="9">
    <source>
        <dbReference type="EMBL" id="VFT90545.1"/>
    </source>
</evidence>
<evidence type="ECO:0000256" key="5">
    <source>
        <dbReference type="SAM" id="MobiDB-lite"/>
    </source>
</evidence>
<dbReference type="Gene3D" id="3.30.410.10">
    <property type="entry name" value="Cholesterol Oxidase, domain 2"/>
    <property type="match status" value="1"/>
</dbReference>
<feature type="compositionally biased region" description="Low complexity" evidence="5">
    <location>
        <begin position="555"/>
        <end position="565"/>
    </location>
</feature>
<feature type="compositionally biased region" description="Low complexity" evidence="5">
    <location>
        <begin position="587"/>
        <end position="600"/>
    </location>
</feature>
<dbReference type="GO" id="GO:0016614">
    <property type="term" value="F:oxidoreductase activity, acting on CH-OH group of donors"/>
    <property type="evidence" value="ECO:0007669"/>
    <property type="project" value="InterPro"/>
</dbReference>
<evidence type="ECO:0000256" key="1">
    <source>
        <dbReference type="ARBA" id="ARBA00010790"/>
    </source>
</evidence>
<evidence type="ECO:0000313" key="8">
    <source>
        <dbReference type="EMBL" id="KAF0695469.1"/>
    </source>
</evidence>
<evidence type="ECO:0000256" key="4">
    <source>
        <dbReference type="PIRSR" id="PIRSR000137-2"/>
    </source>
</evidence>
<feature type="compositionally biased region" description="Polar residues" evidence="5">
    <location>
        <begin position="566"/>
        <end position="586"/>
    </location>
</feature>
<comment type="cofactor">
    <cofactor evidence="4">
        <name>FAD</name>
        <dbReference type="ChEBI" id="CHEBI:57692"/>
    </cofactor>
</comment>
<organism evidence="9 10">
    <name type="scientific">Aphanomyces stellatus</name>
    <dbReference type="NCBI Taxonomy" id="120398"/>
    <lineage>
        <taxon>Eukaryota</taxon>
        <taxon>Sar</taxon>
        <taxon>Stramenopiles</taxon>
        <taxon>Oomycota</taxon>
        <taxon>Saprolegniomycetes</taxon>
        <taxon>Saprolegniales</taxon>
        <taxon>Verrucalvaceae</taxon>
        <taxon>Aphanomyces</taxon>
    </lineage>
</organism>